<evidence type="ECO:0000313" key="3">
    <source>
        <dbReference type="WBParaSite" id="SCUD_0000969101-mRNA-1"/>
    </source>
</evidence>
<reference evidence="3" key="1">
    <citation type="submission" date="2016-06" db="UniProtKB">
        <authorList>
            <consortium name="WormBaseParasite"/>
        </authorList>
    </citation>
    <scope>IDENTIFICATION</scope>
</reference>
<evidence type="ECO:0000313" key="1">
    <source>
        <dbReference type="EMBL" id="VDP36620.1"/>
    </source>
</evidence>
<name>A0A183K3X3_9TREM</name>
<dbReference type="EMBL" id="UZAK01033364">
    <property type="protein sequence ID" value="VDP36620.1"/>
    <property type="molecule type" value="Genomic_DNA"/>
</dbReference>
<reference evidence="1 2" key="2">
    <citation type="submission" date="2018-11" db="EMBL/GenBank/DDBJ databases">
        <authorList>
            <consortium name="Pathogen Informatics"/>
        </authorList>
    </citation>
    <scope>NUCLEOTIDE SEQUENCE [LARGE SCALE GENOMIC DNA]</scope>
    <source>
        <strain evidence="1">Dakar</strain>
        <strain evidence="2">Dakar, Senegal</strain>
    </source>
</reference>
<sequence length="42" mass="5089">MRVSSYLKLVISMYLHLRLNVHSETRTQYRSPQTLSRYPLSY</sequence>
<accession>A0A183K3X3</accession>
<dbReference type="Proteomes" id="UP000279833">
    <property type="component" value="Unassembled WGS sequence"/>
</dbReference>
<evidence type="ECO:0000313" key="2">
    <source>
        <dbReference type="Proteomes" id="UP000279833"/>
    </source>
</evidence>
<organism evidence="3">
    <name type="scientific">Schistosoma curassoni</name>
    <dbReference type="NCBI Taxonomy" id="6186"/>
    <lineage>
        <taxon>Eukaryota</taxon>
        <taxon>Metazoa</taxon>
        <taxon>Spiralia</taxon>
        <taxon>Lophotrochozoa</taxon>
        <taxon>Platyhelminthes</taxon>
        <taxon>Trematoda</taxon>
        <taxon>Digenea</taxon>
        <taxon>Strigeidida</taxon>
        <taxon>Schistosomatoidea</taxon>
        <taxon>Schistosomatidae</taxon>
        <taxon>Schistosoma</taxon>
    </lineage>
</organism>
<gene>
    <name evidence="1" type="ORF">SCUD_LOCUS9691</name>
</gene>
<keyword evidence="2" id="KW-1185">Reference proteome</keyword>
<protein>
    <submittedName>
        <fullName evidence="1 3">Uncharacterized protein</fullName>
    </submittedName>
</protein>
<dbReference type="AlphaFoldDB" id="A0A183K3X3"/>
<proteinExistence type="predicted"/>
<dbReference type="WBParaSite" id="SCUD_0000969101-mRNA-1">
    <property type="protein sequence ID" value="SCUD_0000969101-mRNA-1"/>
    <property type="gene ID" value="SCUD_0000969101"/>
</dbReference>